<gene>
    <name evidence="2" type="ORF">AU252_01685</name>
</gene>
<dbReference type="InterPro" id="IPR011008">
    <property type="entry name" value="Dimeric_a/b-barrel"/>
</dbReference>
<feature type="domain" description="DUF1330" evidence="1">
    <location>
        <begin position="2"/>
        <end position="95"/>
    </location>
</feature>
<accession>A0A0U3P759</accession>
<dbReference type="SUPFAM" id="SSF54909">
    <property type="entry name" value="Dimeric alpha+beta barrel"/>
    <property type="match status" value="1"/>
</dbReference>
<sequence length="97" mass="10792">MSAYVVYVRDRITDPDEFRKYEEKAPAASAGHTVHPLAFYGEVDTLEGAPVDGAAILEFATIEEARALYDSPLYQEAMKHRLKGAEYRVFIVEGVPA</sequence>
<dbReference type="KEGG" id="psul:AU252_01685"/>
<dbReference type="Gene3D" id="3.30.70.100">
    <property type="match status" value="1"/>
</dbReference>
<dbReference type="RefSeq" id="WP_058929245.1">
    <property type="nucleotide sequence ID" value="NZ_CP013747.1"/>
</dbReference>
<dbReference type="AlphaFoldDB" id="A0A0U3P759"/>
<evidence type="ECO:0000313" key="2">
    <source>
        <dbReference type="EMBL" id="ALV40035.1"/>
    </source>
</evidence>
<organism evidence="2">
    <name type="scientific">Pseudarthrobacter sulfonivorans</name>
    <dbReference type="NCBI Taxonomy" id="121292"/>
    <lineage>
        <taxon>Bacteria</taxon>
        <taxon>Bacillati</taxon>
        <taxon>Actinomycetota</taxon>
        <taxon>Actinomycetes</taxon>
        <taxon>Micrococcales</taxon>
        <taxon>Micrococcaceae</taxon>
        <taxon>Pseudarthrobacter</taxon>
    </lineage>
</organism>
<evidence type="ECO:0000259" key="1">
    <source>
        <dbReference type="Pfam" id="PF07045"/>
    </source>
</evidence>
<dbReference type="STRING" id="121292.AU252_01685"/>
<dbReference type="Pfam" id="PF07045">
    <property type="entry name" value="DUF1330"/>
    <property type="match status" value="1"/>
</dbReference>
<name>A0A0U3P759_9MICC</name>
<dbReference type="Proteomes" id="UP000065151">
    <property type="component" value="Chromosome"/>
</dbReference>
<proteinExistence type="predicted"/>
<reference evidence="2 3" key="1">
    <citation type="submission" date="2015-12" db="EMBL/GenBank/DDBJ databases">
        <authorList>
            <person name="Shamseldin A."/>
            <person name="Moawad H."/>
            <person name="Abd El-Rahim W.M."/>
            <person name="Sadowsky M.J."/>
        </authorList>
    </citation>
    <scope>NUCLEOTIDE SEQUENCE [LARGE SCALE GENOMIC DNA]</scope>
    <source>
        <strain evidence="2 3">Ar51</strain>
    </source>
</reference>
<protein>
    <recommendedName>
        <fullName evidence="1">DUF1330 domain-containing protein</fullName>
    </recommendedName>
</protein>
<dbReference type="InterPro" id="IPR010753">
    <property type="entry name" value="DUF1330"/>
</dbReference>
<evidence type="ECO:0000313" key="3">
    <source>
        <dbReference type="Proteomes" id="UP000065151"/>
    </source>
</evidence>
<dbReference type="PANTHER" id="PTHR41521">
    <property type="match status" value="1"/>
</dbReference>
<dbReference type="PANTHER" id="PTHR41521:SF4">
    <property type="entry name" value="BLR0684 PROTEIN"/>
    <property type="match status" value="1"/>
</dbReference>
<dbReference type="EMBL" id="CP013747">
    <property type="protein sequence ID" value="ALV40035.1"/>
    <property type="molecule type" value="Genomic_DNA"/>
</dbReference>